<reference evidence="2" key="2">
    <citation type="submission" date="2010-01" db="EMBL/GenBank/DDBJ databases">
        <title>The complete genome of Geodermatophilus obscurus DSM 43160.</title>
        <authorList>
            <consortium name="US DOE Joint Genome Institute (JGI-PGF)"/>
            <person name="Lucas S."/>
            <person name="Copeland A."/>
            <person name="Lapidus A."/>
            <person name="Glavina del Rio T."/>
            <person name="Dalin E."/>
            <person name="Tice H."/>
            <person name="Bruce D."/>
            <person name="Goodwin L."/>
            <person name="Pitluck S."/>
            <person name="Kyrpides N."/>
            <person name="Mavromatis K."/>
            <person name="Ivanova N."/>
            <person name="Munk A.C."/>
            <person name="Brettin T."/>
            <person name="Detter J.C."/>
            <person name="Han C."/>
            <person name="Larimer F."/>
            <person name="Land M."/>
            <person name="Hauser L."/>
            <person name="Markowitz V."/>
            <person name="Cheng J.-F."/>
            <person name="Hugenholtz P."/>
            <person name="Woyke T."/>
            <person name="Wu D."/>
            <person name="Jando M."/>
            <person name="Schneider S."/>
            <person name="Klenk H.-P."/>
            <person name="Eisen J.A."/>
        </authorList>
    </citation>
    <scope>NUCLEOTIDE SEQUENCE [LARGE SCALE GENOMIC DNA]</scope>
    <source>
        <strain evidence="2">ATCC 25078 / DSM 43160 / JCM 3152 / KCC A-0152 / KCTC 9177 / NBRC 13315 / NRRL B-3577 / G-20</strain>
    </source>
</reference>
<evidence type="ECO:0008006" key="3">
    <source>
        <dbReference type="Google" id="ProtNLM"/>
    </source>
</evidence>
<name>D2S850_GEOOG</name>
<evidence type="ECO:0000313" key="1">
    <source>
        <dbReference type="EMBL" id="ADB73472.1"/>
    </source>
</evidence>
<dbReference type="AlphaFoldDB" id="D2S850"/>
<dbReference type="HOGENOM" id="CLU_087939_0_0_11"/>
<dbReference type="STRING" id="526225.Gobs_0695"/>
<evidence type="ECO:0000313" key="2">
    <source>
        <dbReference type="Proteomes" id="UP000001382"/>
    </source>
</evidence>
<accession>D2S850</accession>
<dbReference type="EMBL" id="CP001867">
    <property type="protein sequence ID" value="ADB73472.1"/>
    <property type="molecule type" value="Genomic_DNA"/>
</dbReference>
<dbReference type="eggNOG" id="ENOG50327W0">
    <property type="taxonomic scope" value="Bacteria"/>
</dbReference>
<proteinExistence type="predicted"/>
<dbReference type="Proteomes" id="UP000001382">
    <property type="component" value="Chromosome"/>
</dbReference>
<protein>
    <recommendedName>
        <fullName evidence="3">Protein phosphatase 2C</fullName>
    </recommendedName>
</protein>
<keyword evidence="2" id="KW-1185">Reference proteome</keyword>
<dbReference type="KEGG" id="gob:Gobs_0695"/>
<reference evidence="1 2" key="1">
    <citation type="journal article" date="2010" name="Stand. Genomic Sci.">
        <title>Complete genome sequence of Geodermatophilus obscurus type strain (G-20).</title>
        <authorList>
            <person name="Ivanova N."/>
            <person name="Sikorski J."/>
            <person name="Jando M."/>
            <person name="Munk C."/>
            <person name="Lapidus A."/>
            <person name="Glavina Del Rio T."/>
            <person name="Copeland A."/>
            <person name="Tice H."/>
            <person name="Cheng J.-F."/>
            <person name="Lucas S."/>
            <person name="Chen F."/>
            <person name="Nolan M."/>
            <person name="Bruce D."/>
            <person name="Goodwin L."/>
            <person name="Pitluck S."/>
            <person name="Mavromatis K."/>
            <person name="Mikhailova N."/>
            <person name="Pati A."/>
            <person name="Chen A."/>
            <person name="Palaniappan K."/>
            <person name="Land M."/>
            <person name="Hauser L."/>
            <person name="Chang Y.-J."/>
            <person name="Jeffries C.D."/>
            <person name="Meincke L."/>
            <person name="Brettin T."/>
            <person name="Detter J.C."/>
            <person name="Detter J.C."/>
            <person name="Rohde M."/>
            <person name="Goeker M."/>
            <person name="Bristow J."/>
            <person name="Eisen J.A."/>
            <person name="Markowitz V."/>
            <person name="Hugenholtz P."/>
            <person name="Kyrpides N.C."/>
            <person name="Klenk H.-P."/>
        </authorList>
    </citation>
    <scope>NUCLEOTIDE SEQUENCE [LARGE SCALE GENOMIC DNA]</scope>
    <source>
        <strain evidence="2">ATCC 25078 / DSM 43160 / JCM 3152 / KCC A-0152 / KCTC 9177 / NBRC 13315 / NRRL B-3577 / G-20</strain>
    </source>
</reference>
<gene>
    <name evidence="1" type="ordered locus">Gobs_0695</name>
</gene>
<sequence length="269" mass="28681">MRIVSATVKPKAPLRSLGEDRILMTSALLGVIDGATAKGGGGEKGPSRQEPGAVAADLIARALKSLPSSATARQAVDAATEAVADGKGTTEASSASLMLYSAHRHELWGVGASTVRIDSRQSVLAPRHEAVAAQVRAAYLTALIRQGSDLRALQEEDPGRAMIIPLLRNERSLRNVDSPGQWFFGSIDGGRVPDRHIHIQPLPRETQSLLIASDGYPALAADLESTERFLMGLLEVDPLLIGDHPQTKGLRAGNESFDDRSMIHVSFID</sequence>
<organism evidence="1 2">
    <name type="scientific">Geodermatophilus obscurus (strain ATCC 25078 / DSM 43160 / JCM 3152 / CCUG 61914 / KCC A-0152 / KCTC 9177 / NBRC 13315 / NRRL B-3577 / G-20)</name>
    <dbReference type="NCBI Taxonomy" id="526225"/>
    <lineage>
        <taxon>Bacteria</taxon>
        <taxon>Bacillati</taxon>
        <taxon>Actinomycetota</taxon>
        <taxon>Actinomycetes</taxon>
        <taxon>Geodermatophilales</taxon>
        <taxon>Geodermatophilaceae</taxon>
        <taxon>Geodermatophilus</taxon>
    </lineage>
</organism>